<dbReference type="EMBL" id="CABFOC020000013">
    <property type="protein sequence ID" value="CAH0046061.1"/>
    <property type="molecule type" value="Genomic_DNA"/>
</dbReference>
<comment type="caution">
    <text evidence="2">The sequence shown here is derived from an EMBL/GenBank/DDBJ whole genome shotgun (WGS) entry which is preliminary data.</text>
</comment>
<dbReference type="Proteomes" id="UP000775872">
    <property type="component" value="Unassembled WGS sequence"/>
</dbReference>
<evidence type="ECO:0000313" key="2">
    <source>
        <dbReference type="EMBL" id="CAH0046061.1"/>
    </source>
</evidence>
<evidence type="ECO:0000313" key="3">
    <source>
        <dbReference type="Proteomes" id="UP000775872"/>
    </source>
</evidence>
<accession>A0A9N9YV21</accession>
<dbReference type="AlphaFoldDB" id="A0A9N9YV21"/>
<gene>
    <name evidence="2" type="ORF">CSOL1703_00012696</name>
</gene>
<evidence type="ECO:0000256" key="1">
    <source>
        <dbReference type="SAM" id="MobiDB-lite"/>
    </source>
</evidence>
<feature type="region of interest" description="Disordered" evidence="1">
    <location>
        <begin position="107"/>
        <end position="167"/>
    </location>
</feature>
<feature type="compositionally biased region" description="Acidic residues" evidence="1">
    <location>
        <begin position="53"/>
        <end position="69"/>
    </location>
</feature>
<keyword evidence="3" id="KW-1185">Reference proteome</keyword>
<organism evidence="2 3">
    <name type="scientific">Clonostachys solani</name>
    <dbReference type="NCBI Taxonomy" id="160281"/>
    <lineage>
        <taxon>Eukaryota</taxon>
        <taxon>Fungi</taxon>
        <taxon>Dikarya</taxon>
        <taxon>Ascomycota</taxon>
        <taxon>Pezizomycotina</taxon>
        <taxon>Sordariomycetes</taxon>
        <taxon>Hypocreomycetidae</taxon>
        <taxon>Hypocreales</taxon>
        <taxon>Bionectriaceae</taxon>
        <taxon>Clonostachys</taxon>
    </lineage>
</organism>
<feature type="compositionally biased region" description="Acidic residues" evidence="1">
    <location>
        <begin position="115"/>
        <end position="138"/>
    </location>
</feature>
<reference evidence="2" key="1">
    <citation type="submission" date="2021-10" db="EMBL/GenBank/DDBJ databases">
        <authorList>
            <person name="Piombo E."/>
        </authorList>
    </citation>
    <scope>NUCLEOTIDE SEQUENCE</scope>
</reference>
<protein>
    <submittedName>
        <fullName evidence="2">Uncharacterized protein</fullName>
    </submittedName>
</protein>
<name>A0A9N9YV21_9HYPO</name>
<feature type="region of interest" description="Disordered" evidence="1">
    <location>
        <begin position="1"/>
        <end position="85"/>
    </location>
</feature>
<proteinExistence type="predicted"/>
<dbReference type="OrthoDB" id="5152200at2759"/>
<sequence>MPRGTKRPTSALSEPGSPKSVARLLWKPKRVRVSEVTWEDTKEGTTEATTSTEDTEESPEQGAEEYTEEYTEKNDGGYTEEDSEEYAEYWPSWFLDIHTNMTSMEQSFGWWDEGGSSEDEGPEPIEDAELAEEPAEDTEPAKTPNLASNQDLRHGAPAKHARPLKTLDEINLDDAKNRDRWNVQLNNQKIRRSTDPSFEKQVILAQNATKLVSKAYEMLERTPPRERSIVWMKPRYDMYCEEHARLFAKNDDDGEYEQGDARVIKFIRISRQELEGRDIDPDSIPGQSFQADIRICGGLRGTKLFSVCLADTKPIEVDSWSMGVLPFTFIDGYFFKLRLPRDKVLRGTNIDPSKAPEFFDFVGIAQGY</sequence>